<feature type="region of interest" description="Disordered" evidence="11">
    <location>
        <begin position="362"/>
        <end position="381"/>
    </location>
</feature>
<evidence type="ECO:0000256" key="7">
    <source>
        <dbReference type="ARBA" id="ARBA00064420"/>
    </source>
</evidence>
<evidence type="ECO:0000313" key="14">
    <source>
        <dbReference type="Proteomes" id="UP000199076"/>
    </source>
</evidence>
<dbReference type="STRING" id="660518.SAMN05216218_101253"/>
<dbReference type="PANTHER" id="PTHR42794">
    <property type="entry name" value="HEMIN IMPORT ATP-BINDING PROTEIN HMUV"/>
    <property type="match status" value="1"/>
</dbReference>
<dbReference type="SMART" id="SM00382">
    <property type="entry name" value="AAA"/>
    <property type="match status" value="1"/>
</dbReference>
<evidence type="ECO:0000256" key="5">
    <source>
        <dbReference type="ARBA" id="ARBA00050590"/>
    </source>
</evidence>
<dbReference type="RefSeq" id="WP_092686871.1">
    <property type="nucleotide sequence ID" value="NZ_FNBK01000001.1"/>
</dbReference>
<dbReference type="InterPro" id="IPR027417">
    <property type="entry name" value="P-loop_NTPase"/>
</dbReference>
<dbReference type="EC" id="7.6.2.8" evidence="8"/>
<gene>
    <name evidence="13" type="ORF">SAMN05216218_101253</name>
</gene>
<evidence type="ECO:0000256" key="4">
    <source>
        <dbReference type="ARBA" id="ARBA00022967"/>
    </source>
</evidence>
<reference evidence="14" key="1">
    <citation type="submission" date="2016-10" db="EMBL/GenBank/DDBJ databases">
        <authorList>
            <person name="Varghese N."/>
            <person name="Submissions S."/>
        </authorList>
    </citation>
    <scope>NUCLEOTIDE SEQUENCE [LARGE SCALE GENOMIC DNA]</scope>
    <source>
        <strain evidence="14">IBRC-M 10760</strain>
    </source>
</reference>
<dbReference type="PROSITE" id="PS50893">
    <property type="entry name" value="ABC_TRANSPORTER_2"/>
    <property type="match status" value="1"/>
</dbReference>
<dbReference type="Pfam" id="PF00005">
    <property type="entry name" value="ABC_tran"/>
    <property type="match status" value="1"/>
</dbReference>
<accession>A0A1G7FLV6</accession>
<comment type="subunit">
    <text evidence="7">The complex is composed of two ATP-binding proteins (BtuD), two transmembrane proteins (BtuC) and a solute-binding protein (BtuF).</text>
</comment>
<evidence type="ECO:0000256" key="8">
    <source>
        <dbReference type="ARBA" id="ARBA00066387"/>
    </source>
</evidence>
<evidence type="ECO:0000256" key="11">
    <source>
        <dbReference type="SAM" id="MobiDB-lite"/>
    </source>
</evidence>
<keyword evidence="3 13" id="KW-0067">ATP-binding</keyword>
<dbReference type="CDD" id="cd03214">
    <property type="entry name" value="ABC_Iron-Siderophores_B12_Hemin"/>
    <property type="match status" value="1"/>
</dbReference>
<dbReference type="GO" id="GO:0016887">
    <property type="term" value="F:ATP hydrolysis activity"/>
    <property type="evidence" value="ECO:0007669"/>
    <property type="project" value="InterPro"/>
</dbReference>
<dbReference type="FunFam" id="3.40.50.300:FF:000134">
    <property type="entry name" value="Iron-enterobactin ABC transporter ATP-binding protein"/>
    <property type="match status" value="1"/>
</dbReference>
<evidence type="ECO:0000259" key="12">
    <source>
        <dbReference type="PROSITE" id="PS50893"/>
    </source>
</evidence>
<comment type="function">
    <text evidence="6">Required for corrinoid utilization. Probably part of the ABC transporter complex BtuCDF involved in cobalamin (vitamin B12) import. Probably responsible for energy coupling to the transport system.</text>
</comment>
<dbReference type="EMBL" id="FNBK01000001">
    <property type="protein sequence ID" value="SDE76863.1"/>
    <property type="molecule type" value="Genomic_DNA"/>
</dbReference>
<comment type="catalytic activity">
    <reaction evidence="5">
        <text>an R-cob(III)alamin(out) + ATP + H2O = an R-cob(III)alamin(in) + ADP + phosphate + H(+)</text>
        <dbReference type="Rhea" id="RHEA:17873"/>
        <dbReference type="ChEBI" id="CHEBI:15377"/>
        <dbReference type="ChEBI" id="CHEBI:15378"/>
        <dbReference type="ChEBI" id="CHEBI:30616"/>
        <dbReference type="ChEBI" id="CHEBI:43474"/>
        <dbReference type="ChEBI" id="CHEBI:140785"/>
        <dbReference type="ChEBI" id="CHEBI:456216"/>
        <dbReference type="EC" id="7.6.2.8"/>
    </reaction>
</comment>
<organism evidence="13 14">
    <name type="scientific">Halorientalis regularis</name>
    <dbReference type="NCBI Taxonomy" id="660518"/>
    <lineage>
        <taxon>Archaea</taxon>
        <taxon>Methanobacteriati</taxon>
        <taxon>Methanobacteriota</taxon>
        <taxon>Stenosarchaea group</taxon>
        <taxon>Halobacteria</taxon>
        <taxon>Halobacteriales</taxon>
        <taxon>Haloarculaceae</taxon>
        <taxon>Halorientalis</taxon>
    </lineage>
</organism>
<dbReference type="Gene3D" id="3.40.50.300">
    <property type="entry name" value="P-loop containing nucleotide triphosphate hydrolases"/>
    <property type="match status" value="1"/>
</dbReference>
<sequence>MIEVEDLTVARGGVTVFEGVSLTVDEDEFVALVGPNGAGKTTLLQAINGVLEPESGTVEIDGRRVIDCSARERGRLVATVPQDTHVGFDFSVEDIVAMGRTPYHTRFGRSDREADDRAVRRALDRTDTARFADRPVDEVSGGERQRVLLARALAQDTPALLLDEPTASLDVNHQVETLSLVSDLGASGKAALAAIHDLDLAARFCDRIVLLADGRVLANGPPAEVLDAPALGAAFDADAAVTTHPTTGTPSVTALGERRDRDLTVHVVGTGRTAARVIARLHDAGATVTAGPLPEGDLAAETARARDLETVTAPAFGSLGPAVRDRVSTLRDAATALVAADPPAADGIAAVLDARLPVVTVDGARPADSGSADRTAPNRPEQMIRVASPADVLEAVVTVAPERELPADD</sequence>
<keyword evidence="4" id="KW-1278">Translocase</keyword>
<dbReference type="GO" id="GO:0005524">
    <property type="term" value="F:ATP binding"/>
    <property type="evidence" value="ECO:0007669"/>
    <property type="project" value="UniProtKB-KW"/>
</dbReference>
<dbReference type="SUPFAM" id="SSF52540">
    <property type="entry name" value="P-loop containing nucleoside triphosphate hydrolases"/>
    <property type="match status" value="1"/>
</dbReference>
<keyword evidence="2" id="KW-0547">Nucleotide-binding</keyword>
<dbReference type="InterPro" id="IPR003593">
    <property type="entry name" value="AAA+_ATPase"/>
</dbReference>
<keyword evidence="1" id="KW-0813">Transport</keyword>
<evidence type="ECO:0000256" key="6">
    <source>
        <dbReference type="ARBA" id="ARBA00058960"/>
    </source>
</evidence>
<dbReference type="Proteomes" id="UP000199076">
    <property type="component" value="Unassembled WGS sequence"/>
</dbReference>
<evidence type="ECO:0000256" key="9">
    <source>
        <dbReference type="ARBA" id="ARBA00073649"/>
    </source>
</evidence>
<dbReference type="InterPro" id="IPR003439">
    <property type="entry name" value="ABC_transporter-like_ATP-bd"/>
</dbReference>
<evidence type="ECO:0000256" key="1">
    <source>
        <dbReference type="ARBA" id="ARBA00022448"/>
    </source>
</evidence>
<evidence type="ECO:0000256" key="3">
    <source>
        <dbReference type="ARBA" id="ARBA00022840"/>
    </source>
</evidence>
<name>A0A1G7FLV6_9EURY</name>
<feature type="domain" description="ABC transporter" evidence="12">
    <location>
        <begin position="2"/>
        <end position="238"/>
    </location>
</feature>
<proteinExistence type="predicted"/>
<dbReference type="PROSITE" id="PS00211">
    <property type="entry name" value="ABC_TRANSPORTER_1"/>
    <property type="match status" value="1"/>
</dbReference>
<evidence type="ECO:0000256" key="10">
    <source>
        <dbReference type="ARBA" id="ARBA00077139"/>
    </source>
</evidence>
<evidence type="ECO:0000256" key="2">
    <source>
        <dbReference type="ARBA" id="ARBA00022741"/>
    </source>
</evidence>
<dbReference type="InterPro" id="IPR017871">
    <property type="entry name" value="ABC_transporter-like_CS"/>
</dbReference>
<evidence type="ECO:0000313" key="13">
    <source>
        <dbReference type="EMBL" id="SDE76863.1"/>
    </source>
</evidence>
<dbReference type="PANTHER" id="PTHR42794:SF1">
    <property type="entry name" value="HEMIN IMPORT ATP-BINDING PROTEIN HMUV"/>
    <property type="match status" value="1"/>
</dbReference>
<dbReference type="OrthoDB" id="24644at2157"/>
<keyword evidence="14" id="KW-1185">Reference proteome</keyword>
<dbReference type="GO" id="GO:0015420">
    <property type="term" value="F:ABC-type vitamin B12 transporter activity"/>
    <property type="evidence" value="ECO:0007669"/>
    <property type="project" value="UniProtKB-EC"/>
</dbReference>
<dbReference type="AlphaFoldDB" id="A0A1G7FLV6"/>
<protein>
    <recommendedName>
        <fullName evidence="9">Cobalamin import ATP-binding protein BtuD</fullName>
        <ecNumber evidence="8">7.6.2.8</ecNumber>
    </recommendedName>
    <alternativeName>
        <fullName evidence="10">Vitamin B12-transporting ATPase</fullName>
    </alternativeName>
</protein>